<evidence type="ECO:0000313" key="3">
    <source>
        <dbReference type="EMBL" id="MBB4696471.1"/>
    </source>
</evidence>
<protein>
    <recommendedName>
        <fullName evidence="5">Lipoprotein</fullName>
    </recommendedName>
</protein>
<keyword evidence="4" id="KW-1185">Reference proteome</keyword>
<reference evidence="3 4" key="1">
    <citation type="submission" date="2020-08" db="EMBL/GenBank/DDBJ databases">
        <title>Sequencing the genomes of 1000 actinobacteria strains.</title>
        <authorList>
            <person name="Klenk H.-P."/>
        </authorList>
    </citation>
    <scope>NUCLEOTIDE SEQUENCE [LARGE SCALE GENOMIC DNA]</scope>
    <source>
        <strain evidence="3 4">DSM 45518</strain>
    </source>
</reference>
<gene>
    <name evidence="3" type="ORF">BKA14_006619</name>
</gene>
<feature type="signal peptide" evidence="2">
    <location>
        <begin position="1"/>
        <end position="21"/>
    </location>
</feature>
<proteinExistence type="predicted"/>
<dbReference type="EMBL" id="JACHMF010000001">
    <property type="protein sequence ID" value="MBB4696471.1"/>
    <property type="molecule type" value="Genomic_DNA"/>
</dbReference>
<evidence type="ECO:0000256" key="2">
    <source>
        <dbReference type="SAM" id="SignalP"/>
    </source>
</evidence>
<dbReference type="PROSITE" id="PS51257">
    <property type="entry name" value="PROKAR_LIPOPROTEIN"/>
    <property type="match status" value="1"/>
</dbReference>
<evidence type="ECO:0000256" key="1">
    <source>
        <dbReference type="SAM" id="MobiDB-lite"/>
    </source>
</evidence>
<feature type="chain" id="PRO_5039569261" description="Lipoprotein" evidence="2">
    <location>
        <begin position="22"/>
        <end position="171"/>
    </location>
</feature>
<keyword evidence="2" id="KW-0732">Signal</keyword>
<sequence>MRRALLAVLAAGVLLTGAACDSDSDADSTGAAPATTAPSTAPSSAAPDYTANTKAVCAKLQTLYTVELRDFGAAMGRLITYREAKQKAEIAKAEAAATTELKQVAAKIRKDTATAQNPEFRAAGLTSAAKVDASAASKGYVKTVTTLPKLNSTIENQLKEWLSPVAGYCAA</sequence>
<evidence type="ECO:0000313" key="4">
    <source>
        <dbReference type="Proteomes" id="UP000542742"/>
    </source>
</evidence>
<organism evidence="3 4">
    <name type="scientific">Paractinoplanes abujensis</name>
    <dbReference type="NCBI Taxonomy" id="882441"/>
    <lineage>
        <taxon>Bacteria</taxon>
        <taxon>Bacillati</taxon>
        <taxon>Actinomycetota</taxon>
        <taxon>Actinomycetes</taxon>
        <taxon>Micromonosporales</taxon>
        <taxon>Micromonosporaceae</taxon>
        <taxon>Paractinoplanes</taxon>
    </lineage>
</organism>
<feature type="region of interest" description="Disordered" evidence="1">
    <location>
        <begin position="21"/>
        <end position="48"/>
    </location>
</feature>
<name>A0A7W7D0J4_9ACTN</name>
<comment type="caution">
    <text evidence="3">The sequence shown here is derived from an EMBL/GenBank/DDBJ whole genome shotgun (WGS) entry which is preliminary data.</text>
</comment>
<evidence type="ECO:0008006" key="5">
    <source>
        <dbReference type="Google" id="ProtNLM"/>
    </source>
</evidence>
<accession>A0A7W7D0J4</accession>
<dbReference type="RefSeq" id="WP_184954701.1">
    <property type="nucleotide sequence ID" value="NZ_BOMC01000059.1"/>
</dbReference>
<dbReference type="AlphaFoldDB" id="A0A7W7D0J4"/>
<dbReference type="Proteomes" id="UP000542742">
    <property type="component" value="Unassembled WGS sequence"/>
</dbReference>